<dbReference type="EMBL" id="CP111015">
    <property type="protein sequence ID" value="WAR03615.1"/>
    <property type="molecule type" value="Genomic_DNA"/>
</dbReference>
<accession>A0ABY7E1C3</accession>
<sequence>MEQPLKTQPTKDEELKKEEKQGTNKDHEAEKAAEKEKWEKDIGLLTYLGQSAVETQEKTPWYLAKRKELTKEEKFDVKDRKLKESHDPLRQMSSYLHTKHKHTDRHKDSSHTKKHKKKKNKDKEKHRKSSSSSKTIEQLRAERLKREQMERQKVRDMFSGQGSKVKDIEEPISERDRGYNSQFNPEFVRKPKQADDASPRSVRVTVIFRPATCCGGVCGFMRLCCSF</sequence>
<dbReference type="PANTHER" id="PTHR22093">
    <property type="entry name" value="LEUKOCYTE RECEPTOR CLUSTER LRC MEMBER 1"/>
    <property type="match status" value="1"/>
</dbReference>
<dbReference type="InterPro" id="IPR039875">
    <property type="entry name" value="LENG1-like"/>
</dbReference>
<reference evidence="2" key="1">
    <citation type="submission" date="2022-11" db="EMBL/GenBank/DDBJ databases">
        <title>Centuries of genome instability and evolution in soft-shell clam transmissible cancer (bioRxiv).</title>
        <authorList>
            <person name="Hart S.F.M."/>
            <person name="Yonemitsu M.A."/>
            <person name="Giersch R.M."/>
            <person name="Beal B.F."/>
            <person name="Arriagada G."/>
            <person name="Davis B.W."/>
            <person name="Ostrander E.A."/>
            <person name="Goff S.P."/>
            <person name="Metzger M.J."/>
        </authorList>
    </citation>
    <scope>NUCLEOTIDE SEQUENCE</scope>
    <source>
        <strain evidence="2">MELC-2E11</strain>
        <tissue evidence="2">Siphon/mantle</tissue>
    </source>
</reference>
<feature type="compositionally biased region" description="Basic and acidic residues" evidence="1">
    <location>
        <begin position="187"/>
        <end position="198"/>
    </location>
</feature>
<protein>
    <submittedName>
        <fullName evidence="2">LENG1-like protein</fullName>
    </submittedName>
</protein>
<feature type="region of interest" description="Disordered" evidence="1">
    <location>
        <begin position="72"/>
        <end position="199"/>
    </location>
</feature>
<feature type="compositionally biased region" description="Basic and acidic residues" evidence="1">
    <location>
        <begin position="9"/>
        <end position="40"/>
    </location>
</feature>
<proteinExistence type="predicted"/>
<feature type="compositionally biased region" description="Basic and acidic residues" evidence="1">
    <location>
        <begin position="164"/>
        <end position="178"/>
    </location>
</feature>
<evidence type="ECO:0000256" key="1">
    <source>
        <dbReference type="SAM" id="MobiDB-lite"/>
    </source>
</evidence>
<keyword evidence="3" id="KW-1185">Reference proteome</keyword>
<feature type="region of interest" description="Disordered" evidence="1">
    <location>
        <begin position="1"/>
        <end position="40"/>
    </location>
</feature>
<dbReference type="PANTHER" id="PTHR22093:SF0">
    <property type="entry name" value="LEUKOCYTE RECEPTOR CLUSTER MEMBER 1"/>
    <property type="match status" value="1"/>
</dbReference>
<dbReference type="Proteomes" id="UP001164746">
    <property type="component" value="Chromosome 4"/>
</dbReference>
<gene>
    <name evidence="2" type="ORF">MAR_010173</name>
</gene>
<feature type="compositionally biased region" description="Basic residues" evidence="1">
    <location>
        <begin position="112"/>
        <end position="129"/>
    </location>
</feature>
<organism evidence="2 3">
    <name type="scientific">Mya arenaria</name>
    <name type="common">Soft-shell clam</name>
    <dbReference type="NCBI Taxonomy" id="6604"/>
    <lineage>
        <taxon>Eukaryota</taxon>
        <taxon>Metazoa</taxon>
        <taxon>Spiralia</taxon>
        <taxon>Lophotrochozoa</taxon>
        <taxon>Mollusca</taxon>
        <taxon>Bivalvia</taxon>
        <taxon>Autobranchia</taxon>
        <taxon>Heteroconchia</taxon>
        <taxon>Euheterodonta</taxon>
        <taxon>Imparidentia</taxon>
        <taxon>Neoheterodontei</taxon>
        <taxon>Myida</taxon>
        <taxon>Myoidea</taxon>
        <taxon>Myidae</taxon>
        <taxon>Mya</taxon>
    </lineage>
</organism>
<feature type="compositionally biased region" description="Basic and acidic residues" evidence="1">
    <location>
        <begin position="72"/>
        <end position="89"/>
    </location>
</feature>
<evidence type="ECO:0000313" key="2">
    <source>
        <dbReference type="EMBL" id="WAR03615.1"/>
    </source>
</evidence>
<feature type="compositionally biased region" description="Basic and acidic residues" evidence="1">
    <location>
        <begin position="137"/>
        <end position="156"/>
    </location>
</feature>
<name>A0ABY7E1C3_MYAAR</name>
<evidence type="ECO:0000313" key="3">
    <source>
        <dbReference type="Proteomes" id="UP001164746"/>
    </source>
</evidence>